<dbReference type="Gene3D" id="2.60.40.3330">
    <property type="match status" value="1"/>
</dbReference>
<evidence type="ECO:0000313" key="1">
    <source>
        <dbReference type="EMBL" id="GET39232.1"/>
    </source>
</evidence>
<reference evidence="1" key="1">
    <citation type="submission" date="2019-10" db="EMBL/GenBank/DDBJ databases">
        <title>Draft genome sequece of Microseira wollei NIES-4236.</title>
        <authorList>
            <person name="Yamaguchi H."/>
            <person name="Suzuki S."/>
            <person name="Kawachi M."/>
        </authorList>
    </citation>
    <scope>NUCLEOTIDE SEQUENCE</scope>
    <source>
        <strain evidence="1">NIES-4236</strain>
    </source>
</reference>
<dbReference type="EMBL" id="BLAY01000061">
    <property type="protein sequence ID" value="GET39232.1"/>
    <property type="molecule type" value="Genomic_DNA"/>
</dbReference>
<organism evidence="1 2">
    <name type="scientific">Microseira wollei NIES-4236</name>
    <dbReference type="NCBI Taxonomy" id="2530354"/>
    <lineage>
        <taxon>Bacteria</taxon>
        <taxon>Bacillati</taxon>
        <taxon>Cyanobacteriota</taxon>
        <taxon>Cyanophyceae</taxon>
        <taxon>Oscillatoriophycideae</taxon>
        <taxon>Aerosakkonematales</taxon>
        <taxon>Aerosakkonemataceae</taxon>
        <taxon>Microseira</taxon>
    </lineage>
</organism>
<dbReference type="Proteomes" id="UP001050975">
    <property type="component" value="Unassembled WGS sequence"/>
</dbReference>
<accession>A0AAV3XFT9</accession>
<evidence type="ECO:0000313" key="2">
    <source>
        <dbReference type="Proteomes" id="UP001050975"/>
    </source>
</evidence>
<dbReference type="SUPFAM" id="SSF49464">
    <property type="entry name" value="Carboxypeptidase regulatory domain-like"/>
    <property type="match status" value="1"/>
</dbReference>
<dbReference type="Pfam" id="PF01060">
    <property type="entry name" value="TTR-52"/>
    <property type="match status" value="1"/>
</dbReference>
<gene>
    <name evidence="1" type="ORF">MiSe_39960</name>
</gene>
<dbReference type="InterPro" id="IPR038479">
    <property type="entry name" value="Transthyretin-like_sf"/>
</dbReference>
<dbReference type="RefSeq" id="WP_226584382.1">
    <property type="nucleotide sequence ID" value="NZ_BLAY01000061.1"/>
</dbReference>
<name>A0AAV3XFT9_9CYAN</name>
<protein>
    <submittedName>
        <fullName evidence="1">Retinal pigment epithelial membrane protein</fullName>
    </submittedName>
</protein>
<dbReference type="AlphaFoldDB" id="A0AAV3XFT9"/>
<proteinExistence type="predicted"/>
<dbReference type="InterPro" id="IPR008969">
    <property type="entry name" value="CarboxyPept-like_regulatory"/>
</dbReference>
<keyword evidence="2" id="KW-1185">Reference proteome</keyword>
<dbReference type="GO" id="GO:0009986">
    <property type="term" value="C:cell surface"/>
    <property type="evidence" value="ECO:0007669"/>
    <property type="project" value="InterPro"/>
</dbReference>
<comment type="caution">
    <text evidence="1">The sequence shown here is derived from an EMBL/GenBank/DDBJ whole genome shotgun (WGS) entry which is preliminary data.</text>
</comment>
<sequence>MSEPEFEVNNINALVENLLSQAADANLQMLESFANIQNRRAARLADAEARLKADLGENHPQVVALHDAAAMAAAMNHALETIAVRTARRPKVKENEWLVFGRVLDANGNPVSGVRVRIFDRDRIFDDLLGITETDEYGDFAITYHERDFAEPGEGLPELYLMLSDTEGNLLYSSRDNIRYNPGRAEYFEILLPSS</sequence>
<dbReference type="InterPro" id="IPR001534">
    <property type="entry name" value="Transthyretin-like"/>
</dbReference>